<dbReference type="PROSITE" id="PS51012">
    <property type="entry name" value="ABC_TM2"/>
    <property type="match status" value="1"/>
</dbReference>
<dbReference type="PANTHER" id="PTHR30294:SF47">
    <property type="entry name" value="INNER MEMBRANE TRANSPORT PERMEASE YHHJ"/>
    <property type="match status" value="1"/>
</dbReference>
<evidence type="ECO:0000256" key="3">
    <source>
        <dbReference type="ARBA" id="ARBA00022448"/>
    </source>
</evidence>
<protein>
    <submittedName>
        <fullName evidence="11">ABC transporter permease</fullName>
    </submittedName>
    <submittedName>
        <fullName evidence="10">Multidrug ABC transporter</fullName>
    </submittedName>
</protein>
<dbReference type="Proteomes" id="UP000031390">
    <property type="component" value="Unassembled WGS sequence"/>
</dbReference>
<evidence type="ECO:0000313" key="13">
    <source>
        <dbReference type="Proteomes" id="UP000829504"/>
    </source>
</evidence>
<evidence type="ECO:0000259" key="9">
    <source>
        <dbReference type="PROSITE" id="PS51012"/>
    </source>
</evidence>
<dbReference type="EMBL" id="JUFZ01000021">
    <property type="protein sequence ID" value="KIC11750.1"/>
    <property type="molecule type" value="Genomic_DNA"/>
</dbReference>
<dbReference type="RefSeq" id="WP_039405559.1">
    <property type="nucleotide sequence ID" value="NZ_CP094242.1"/>
</dbReference>
<dbReference type="Gene3D" id="3.40.1710.10">
    <property type="entry name" value="abc type-2 transporter like domain"/>
    <property type="match status" value="1"/>
</dbReference>
<dbReference type="InterPro" id="IPR013525">
    <property type="entry name" value="ABC2_TM"/>
</dbReference>
<feature type="transmembrane region" description="Helical" evidence="8">
    <location>
        <begin position="171"/>
        <end position="195"/>
    </location>
</feature>
<keyword evidence="7 8" id="KW-0472">Membrane</keyword>
<keyword evidence="5 8" id="KW-0812">Transmembrane</keyword>
<name>A0A0C1GZY2_9NEIS</name>
<keyword evidence="13" id="KW-1185">Reference proteome</keyword>
<organism evidence="10 12">
    <name type="scientific">Morococcus cerebrosus</name>
    <dbReference type="NCBI Taxonomy" id="1056807"/>
    <lineage>
        <taxon>Bacteria</taxon>
        <taxon>Pseudomonadati</taxon>
        <taxon>Pseudomonadota</taxon>
        <taxon>Betaproteobacteria</taxon>
        <taxon>Neisseriales</taxon>
        <taxon>Neisseriaceae</taxon>
        <taxon>Morococcus</taxon>
    </lineage>
</organism>
<feature type="transmembrane region" description="Helical" evidence="8">
    <location>
        <begin position="339"/>
        <end position="360"/>
    </location>
</feature>
<dbReference type="Proteomes" id="UP000829504">
    <property type="component" value="Chromosome"/>
</dbReference>
<reference evidence="10 12" key="1">
    <citation type="submission" date="2014-12" db="EMBL/GenBank/DDBJ databases">
        <title>Genome sequence of Morococcus cerebrosus.</title>
        <authorList>
            <person name="Shin S.-K."/>
            <person name="Yi H."/>
        </authorList>
    </citation>
    <scope>NUCLEOTIDE SEQUENCE [LARGE SCALE GENOMIC DNA]</scope>
    <source>
        <strain evidence="10 12">CIP 81.93</strain>
    </source>
</reference>
<reference evidence="11 13" key="2">
    <citation type="submission" date="2022-03" db="EMBL/GenBank/DDBJ databases">
        <title>Genome sequencing of Morococcus cerebrosus.</title>
        <authorList>
            <person name="Baek M.-G."/>
            <person name="Yi H."/>
        </authorList>
    </citation>
    <scope>NUCLEOTIDE SEQUENCE [LARGE SCALE GENOMIC DNA]</scope>
    <source>
        <strain evidence="11 13">CIP 81.93</strain>
    </source>
</reference>
<sequence>MRTLKNILTLMLKEFRSELTDPVLMVLIGYIFTATIYQMAQVGADLKNATVGIIDQDRSVLSMRIRDAVQHPFFKLVEDVRREDSDELMDKGEFTFILEVPPNFQRDMAAGRNPDLQLLVDATSMTQAGVGASYLSQIINREIYEFTGVTRPELISPVINTYYNPNGESAWFMPTSQIGSMSCMLLILLTGAAVIRERERGTIEHLLVMPVNAFELMMGKVLANAAVIWVAALSSLWFIVHLSIGVPLIGSVPLYAVGLALFLFSVASLGIMIATFASTMGQFGMLMLPVYIVMNLFAGGASPRSNMPHTAQLISEYWPLTQFVKFSQDILFRGAGIEIVWGHMLIMGCIGVGFLWLALLRFQGMLERQG</sequence>
<evidence type="ECO:0000256" key="4">
    <source>
        <dbReference type="ARBA" id="ARBA00022475"/>
    </source>
</evidence>
<feature type="transmembrane region" description="Helical" evidence="8">
    <location>
        <begin position="216"/>
        <end position="240"/>
    </location>
</feature>
<comment type="similarity">
    <text evidence="2">Belongs to the ABC-2 integral membrane protein family.</text>
</comment>
<evidence type="ECO:0000256" key="1">
    <source>
        <dbReference type="ARBA" id="ARBA00004651"/>
    </source>
</evidence>
<proteinExistence type="inferred from homology"/>
<evidence type="ECO:0000256" key="7">
    <source>
        <dbReference type="ARBA" id="ARBA00023136"/>
    </source>
</evidence>
<comment type="subcellular location">
    <subcellularLocation>
        <location evidence="1">Cell membrane</location>
        <topology evidence="1">Multi-pass membrane protein</topology>
    </subcellularLocation>
</comment>
<keyword evidence="4" id="KW-1003">Cell membrane</keyword>
<dbReference type="InterPro" id="IPR051449">
    <property type="entry name" value="ABC-2_transporter_component"/>
</dbReference>
<evidence type="ECO:0000313" key="10">
    <source>
        <dbReference type="EMBL" id="KIC11750.1"/>
    </source>
</evidence>
<dbReference type="GO" id="GO:0140359">
    <property type="term" value="F:ABC-type transporter activity"/>
    <property type="evidence" value="ECO:0007669"/>
    <property type="project" value="InterPro"/>
</dbReference>
<dbReference type="GO" id="GO:0005886">
    <property type="term" value="C:plasma membrane"/>
    <property type="evidence" value="ECO:0007669"/>
    <property type="project" value="UniProtKB-SubCell"/>
</dbReference>
<dbReference type="InterPro" id="IPR047817">
    <property type="entry name" value="ABC2_TM_bact-type"/>
</dbReference>
<keyword evidence="3" id="KW-0813">Transport</keyword>
<dbReference type="PATRIC" id="fig|1056807.3.peg.516"/>
<dbReference type="EMBL" id="CP094242">
    <property type="protein sequence ID" value="UNV88186.1"/>
    <property type="molecule type" value="Genomic_DNA"/>
</dbReference>
<evidence type="ECO:0000256" key="6">
    <source>
        <dbReference type="ARBA" id="ARBA00022989"/>
    </source>
</evidence>
<evidence type="ECO:0000313" key="11">
    <source>
        <dbReference type="EMBL" id="UNV88186.1"/>
    </source>
</evidence>
<keyword evidence="6 8" id="KW-1133">Transmembrane helix</keyword>
<feature type="domain" description="ABC transmembrane type-2" evidence="9">
    <location>
        <begin position="128"/>
        <end position="365"/>
    </location>
</feature>
<feature type="transmembrane region" description="Helical" evidence="8">
    <location>
        <begin position="21"/>
        <end position="40"/>
    </location>
</feature>
<evidence type="ECO:0000256" key="2">
    <source>
        <dbReference type="ARBA" id="ARBA00007783"/>
    </source>
</evidence>
<evidence type="ECO:0000313" key="12">
    <source>
        <dbReference type="Proteomes" id="UP000031390"/>
    </source>
</evidence>
<feature type="transmembrane region" description="Helical" evidence="8">
    <location>
        <begin position="283"/>
        <end position="301"/>
    </location>
</feature>
<dbReference type="PANTHER" id="PTHR30294">
    <property type="entry name" value="MEMBRANE COMPONENT OF ABC TRANSPORTER YHHJ-RELATED"/>
    <property type="match status" value="1"/>
</dbReference>
<dbReference type="AlphaFoldDB" id="A0A0C1GZY2"/>
<feature type="transmembrane region" description="Helical" evidence="8">
    <location>
        <begin position="252"/>
        <end position="276"/>
    </location>
</feature>
<accession>A0A0C1GZY2</accession>
<evidence type="ECO:0000256" key="8">
    <source>
        <dbReference type="SAM" id="Phobius"/>
    </source>
</evidence>
<gene>
    <name evidence="10" type="ORF">MCC93_05340</name>
    <name evidence="11" type="ORF">MON37_04470</name>
</gene>
<dbReference type="Pfam" id="PF12698">
    <property type="entry name" value="ABC2_membrane_3"/>
    <property type="match status" value="1"/>
</dbReference>
<evidence type="ECO:0000256" key="5">
    <source>
        <dbReference type="ARBA" id="ARBA00022692"/>
    </source>
</evidence>